<accession>A0A089P111</accession>
<dbReference type="RefSeq" id="WP_043759398.1">
    <property type="nucleotide sequence ID" value="NZ_CP003811.1"/>
</dbReference>
<evidence type="ECO:0000313" key="1">
    <source>
        <dbReference type="EMBL" id="AIQ92445.1"/>
    </source>
</evidence>
<proteinExistence type="predicted"/>
<dbReference type="Proteomes" id="UP000029492">
    <property type="component" value="Chromosome"/>
</dbReference>
<reference evidence="1 2" key="1">
    <citation type="journal article" date="2014" name="PLoS ONE">
        <title>Genome Information of Methylobacterium oryzae, a Plant-Probiotic Methylotroph in the Phyllosphere.</title>
        <authorList>
            <person name="Kwak M.J."/>
            <person name="Jeong H."/>
            <person name="Madhaiyan M."/>
            <person name="Lee Y."/>
            <person name="Sa T.M."/>
            <person name="Oh T.K."/>
            <person name="Kim J.F."/>
        </authorList>
    </citation>
    <scope>NUCLEOTIDE SEQUENCE [LARGE SCALE GENOMIC DNA]</scope>
    <source>
        <strain evidence="1 2">CBMB20</strain>
    </source>
</reference>
<organism evidence="1 2">
    <name type="scientific">Methylobacterium oryzae CBMB20</name>
    <dbReference type="NCBI Taxonomy" id="693986"/>
    <lineage>
        <taxon>Bacteria</taxon>
        <taxon>Pseudomonadati</taxon>
        <taxon>Pseudomonadota</taxon>
        <taxon>Alphaproteobacteria</taxon>
        <taxon>Hyphomicrobiales</taxon>
        <taxon>Methylobacteriaceae</taxon>
        <taxon>Methylobacterium</taxon>
    </lineage>
</organism>
<dbReference type="AlphaFoldDB" id="A0A089P111"/>
<name>A0A089P111_9HYPH</name>
<dbReference type="eggNOG" id="ENOG5030VQY">
    <property type="taxonomic scope" value="Bacteria"/>
</dbReference>
<keyword evidence="2" id="KW-1185">Reference proteome</keyword>
<dbReference type="KEGG" id="mor:MOC_4690"/>
<gene>
    <name evidence="1" type="ORF">MOC_4690</name>
</gene>
<dbReference type="HOGENOM" id="CLU_2070331_0_0_5"/>
<sequence length="119" mass="13178">MTPQEIKAKIQAAYTASLQNRAVMYGMRTSPLDHQFRDLKLYGRDAGADFADTNLGRIIDEAVAVAGRKQPSMELQVYGWGRAAIDGMAETLRHRTDLKVEISGSTVQLIWAEDNPALI</sequence>
<evidence type="ECO:0000313" key="2">
    <source>
        <dbReference type="Proteomes" id="UP000029492"/>
    </source>
</evidence>
<dbReference type="EMBL" id="CP003811">
    <property type="protein sequence ID" value="AIQ92445.1"/>
    <property type="molecule type" value="Genomic_DNA"/>
</dbReference>
<protein>
    <submittedName>
        <fullName evidence="1">Protein of unassigned function</fullName>
    </submittedName>
</protein>
<dbReference type="STRING" id="693986.MOC_4690"/>